<keyword evidence="3" id="KW-0732">Signal</keyword>
<evidence type="ECO:0000313" key="5">
    <source>
        <dbReference type="RefSeq" id="XP_033151918.1"/>
    </source>
</evidence>
<gene>
    <name evidence="5" type="primary">LOC117135645</name>
</gene>
<feature type="transmembrane region" description="Helical" evidence="2">
    <location>
        <begin position="108"/>
        <end position="130"/>
    </location>
</feature>
<feature type="region of interest" description="Disordered" evidence="1">
    <location>
        <begin position="24"/>
        <end position="89"/>
    </location>
</feature>
<evidence type="ECO:0000256" key="3">
    <source>
        <dbReference type="SAM" id="SignalP"/>
    </source>
</evidence>
<reference evidence="5" key="1">
    <citation type="submission" date="2025-08" db="UniProtKB">
        <authorList>
            <consortium name="RefSeq"/>
        </authorList>
    </citation>
    <scope>IDENTIFICATION</scope>
    <source>
        <strain evidence="5">Mau12</strain>
        <tissue evidence="5">Whole Body</tissue>
    </source>
</reference>
<sequence>MHNFQLTFVCLALFTFSSSFGYHSEPPPHTKPKHSTRPSPTTTMTTDSTSTSLMTTYSTPSETQSKSTSDASTEESTQTSDFTESSTGNFSTTTEIISKENKTPKQKTLLFCIFGTAISLAILVALIYCIRRHHGSYSVQEQCKPFESTVYFHNIKIILSK</sequence>
<dbReference type="AlphaFoldDB" id="A0A6P8J933"/>
<proteinExistence type="predicted"/>
<keyword evidence="2" id="KW-1133">Transmembrane helix</keyword>
<dbReference type="RefSeq" id="XP_033151918.1">
    <property type="nucleotide sequence ID" value="XM_033296027.1"/>
</dbReference>
<dbReference type="GeneID" id="117135645"/>
<protein>
    <submittedName>
        <fullName evidence="5">Uncharacterized protein LOC117135645</fullName>
    </submittedName>
</protein>
<feature type="chain" id="PRO_5027642809" evidence="3">
    <location>
        <begin position="22"/>
        <end position="161"/>
    </location>
</feature>
<evidence type="ECO:0000256" key="2">
    <source>
        <dbReference type="SAM" id="Phobius"/>
    </source>
</evidence>
<evidence type="ECO:0000256" key="1">
    <source>
        <dbReference type="SAM" id="MobiDB-lite"/>
    </source>
</evidence>
<feature type="compositionally biased region" description="Polar residues" evidence="1">
    <location>
        <begin position="62"/>
        <end position="89"/>
    </location>
</feature>
<evidence type="ECO:0000313" key="4">
    <source>
        <dbReference type="Proteomes" id="UP000515162"/>
    </source>
</evidence>
<keyword evidence="2" id="KW-0472">Membrane</keyword>
<keyword evidence="2" id="KW-0812">Transmembrane</keyword>
<accession>A0A6P8J933</accession>
<name>A0A6P8J933_DROMA</name>
<keyword evidence="4" id="KW-1185">Reference proteome</keyword>
<feature type="signal peptide" evidence="3">
    <location>
        <begin position="1"/>
        <end position="21"/>
    </location>
</feature>
<organism evidence="4 5">
    <name type="scientific">Drosophila mauritiana</name>
    <name type="common">Fruit fly</name>
    <dbReference type="NCBI Taxonomy" id="7226"/>
    <lineage>
        <taxon>Eukaryota</taxon>
        <taxon>Metazoa</taxon>
        <taxon>Ecdysozoa</taxon>
        <taxon>Arthropoda</taxon>
        <taxon>Hexapoda</taxon>
        <taxon>Insecta</taxon>
        <taxon>Pterygota</taxon>
        <taxon>Neoptera</taxon>
        <taxon>Endopterygota</taxon>
        <taxon>Diptera</taxon>
        <taxon>Brachycera</taxon>
        <taxon>Muscomorpha</taxon>
        <taxon>Ephydroidea</taxon>
        <taxon>Drosophilidae</taxon>
        <taxon>Drosophila</taxon>
        <taxon>Sophophora</taxon>
    </lineage>
</organism>
<dbReference type="Proteomes" id="UP000515162">
    <property type="component" value="Chromosome 2L"/>
</dbReference>
<feature type="compositionally biased region" description="Low complexity" evidence="1">
    <location>
        <begin position="37"/>
        <end position="61"/>
    </location>
</feature>